<comment type="caution">
    <text evidence="1">The sequence shown here is derived from an EMBL/GenBank/DDBJ whole genome shotgun (WGS) entry which is preliminary data.</text>
</comment>
<gene>
    <name evidence="1" type="ORF">ACFQS1_16305</name>
</gene>
<keyword evidence="2" id="KW-1185">Reference proteome</keyword>
<organism evidence="1 2">
    <name type="scientific">Paractinoplanes rhizophilus</name>
    <dbReference type="NCBI Taxonomy" id="1416877"/>
    <lineage>
        <taxon>Bacteria</taxon>
        <taxon>Bacillati</taxon>
        <taxon>Actinomycetota</taxon>
        <taxon>Actinomycetes</taxon>
        <taxon>Micromonosporales</taxon>
        <taxon>Micromonosporaceae</taxon>
        <taxon>Paractinoplanes</taxon>
    </lineage>
</organism>
<evidence type="ECO:0000313" key="1">
    <source>
        <dbReference type="EMBL" id="MFC7275552.1"/>
    </source>
</evidence>
<dbReference type="RefSeq" id="WP_378968793.1">
    <property type="nucleotide sequence ID" value="NZ_JBHTBJ010000010.1"/>
</dbReference>
<reference evidence="2" key="1">
    <citation type="journal article" date="2019" name="Int. J. Syst. Evol. Microbiol.">
        <title>The Global Catalogue of Microorganisms (GCM) 10K type strain sequencing project: providing services to taxonomists for standard genome sequencing and annotation.</title>
        <authorList>
            <consortium name="The Broad Institute Genomics Platform"/>
            <consortium name="The Broad Institute Genome Sequencing Center for Infectious Disease"/>
            <person name="Wu L."/>
            <person name="Ma J."/>
        </authorList>
    </citation>
    <scope>NUCLEOTIDE SEQUENCE [LARGE SCALE GENOMIC DNA]</scope>
    <source>
        <strain evidence="2">XZYJT-10</strain>
    </source>
</reference>
<proteinExistence type="predicted"/>
<accession>A0ABW2HT53</accession>
<name>A0ABW2HT53_9ACTN</name>
<evidence type="ECO:0000313" key="2">
    <source>
        <dbReference type="Proteomes" id="UP001596548"/>
    </source>
</evidence>
<dbReference type="EMBL" id="JBHTBJ010000010">
    <property type="protein sequence ID" value="MFC7275552.1"/>
    <property type="molecule type" value="Genomic_DNA"/>
</dbReference>
<protein>
    <submittedName>
        <fullName evidence="1">Uncharacterized protein</fullName>
    </submittedName>
</protein>
<dbReference type="Proteomes" id="UP001596548">
    <property type="component" value="Unassembled WGS sequence"/>
</dbReference>
<sequence>MTDGSDAAGIDVTGLPDDVVARIDALQPGEEIAIVRGGARVATITGAGSVLTGVVISPDRAAEEVPGPASRPDRAAEDVPDRVTVVAAAMKLSESARAALSAELGDGYIVVDLRAATATTDVLLLPPASPQLIGNLRAMFPAARIVIAEVADESLGVDYQGVIRRALDAGAEAYLTSTSIPRLARQLDRAIIPRPQLAAGSAEPPEIGAAAYDRNSRLDIDSTEFDMPSIEGS</sequence>